<dbReference type="InterPro" id="IPR044560">
    <property type="entry name" value="MOase"/>
</dbReference>
<dbReference type="PRINTS" id="PR00420">
    <property type="entry name" value="RNGMNOXGNASE"/>
</dbReference>
<reference evidence="5" key="1">
    <citation type="submission" date="2023-07" db="EMBL/GenBank/DDBJ databases">
        <title>draft genome sequence of fig (Ficus carica).</title>
        <authorList>
            <person name="Takahashi T."/>
            <person name="Nishimura K."/>
        </authorList>
    </citation>
    <scope>NUCLEOTIDE SEQUENCE</scope>
</reference>
<evidence type="ECO:0000256" key="3">
    <source>
        <dbReference type="ARBA" id="ARBA00024018"/>
    </source>
</evidence>
<name>A0AA88CVF4_FICCA</name>
<dbReference type="GO" id="GO:0004497">
    <property type="term" value="F:monooxygenase activity"/>
    <property type="evidence" value="ECO:0007669"/>
    <property type="project" value="UniProtKB-KW"/>
</dbReference>
<dbReference type="InterPro" id="IPR036188">
    <property type="entry name" value="FAD/NAD-bd_sf"/>
</dbReference>
<sequence>MHPMTPNLGQNECATLEDAVVLGHLIGDSVLIKRHVIGVGICTSFERYGKKRRWRTIGMMPLSSFLCDFVEQMGAGIAGLATAVALKRVGIKALLLERSDGLRATGAALTLFPNAWRALDALGVSHKLTSLYARPNAAYVTNLETGAIQEVVFAGNNVDGGGAPRSVHRKVLLEALAEELPANSVRFSSKITTTGTITHEGSSIAVVNMEDGSVIKAKVLIGCDGVHSVVASWLGLAAPVHSGRSAVRGLTVFPQGHGLKQEIRQFVGAGRRAGFVPFTDKDIYWFLTCPSPAKGTPGDPEVIQRELIDNYVKDLPEQYLDIVKHADLSTLTWAPLLFRQPWKVAFGNLCKQNITVAGDAMHPMTPDLGQGGCSALEDAVVLGRHIGTSFIQNGGLVPGDMPRVLGNYVEERRWRAVWLITGSYASGWVQQGGSSWAGKFFRDTIFYRFLFRKVASVMQYDCGKLPTVTI</sequence>
<evidence type="ECO:0000313" key="5">
    <source>
        <dbReference type="EMBL" id="GMN33325.1"/>
    </source>
</evidence>
<evidence type="ECO:0000313" key="6">
    <source>
        <dbReference type="Proteomes" id="UP001187192"/>
    </source>
</evidence>
<dbReference type="PANTHER" id="PTHR45934:SF1">
    <property type="entry name" value="OS04G0423100 PROTEIN"/>
    <property type="match status" value="1"/>
</dbReference>
<protein>
    <recommendedName>
        <fullName evidence="4">FAD-binding domain-containing protein</fullName>
    </recommendedName>
</protein>
<proteinExistence type="inferred from homology"/>
<dbReference type="GO" id="GO:0071949">
    <property type="term" value="F:FAD binding"/>
    <property type="evidence" value="ECO:0007669"/>
    <property type="project" value="InterPro"/>
</dbReference>
<comment type="caution">
    <text evidence="5">The sequence shown here is derived from an EMBL/GenBank/DDBJ whole genome shotgun (WGS) entry which is preliminary data.</text>
</comment>
<keyword evidence="6" id="KW-1185">Reference proteome</keyword>
<organism evidence="5 6">
    <name type="scientific">Ficus carica</name>
    <name type="common">Common fig</name>
    <dbReference type="NCBI Taxonomy" id="3494"/>
    <lineage>
        <taxon>Eukaryota</taxon>
        <taxon>Viridiplantae</taxon>
        <taxon>Streptophyta</taxon>
        <taxon>Embryophyta</taxon>
        <taxon>Tracheophyta</taxon>
        <taxon>Spermatophyta</taxon>
        <taxon>Magnoliopsida</taxon>
        <taxon>eudicotyledons</taxon>
        <taxon>Gunneridae</taxon>
        <taxon>Pentapetalae</taxon>
        <taxon>rosids</taxon>
        <taxon>fabids</taxon>
        <taxon>Rosales</taxon>
        <taxon>Moraceae</taxon>
        <taxon>Ficeae</taxon>
        <taxon>Ficus</taxon>
    </lineage>
</organism>
<dbReference type="AlphaFoldDB" id="A0AA88CVF4"/>
<dbReference type="Proteomes" id="UP001187192">
    <property type="component" value="Unassembled WGS sequence"/>
</dbReference>
<evidence type="ECO:0000256" key="1">
    <source>
        <dbReference type="ARBA" id="ARBA00023002"/>
    </source>
</evidence>
<evidence type="ECO:0000259" key="4">
    <source>
        <dbReference type="Pfam" id="PF01494"/>
    </source>
</evidence>
<feature type="domain" description="FAD-binding" evidence="4">
    <location>
        <begin position="74"/>
        <end position="387"/>
    </location>
</feature>
<evidence type="ECO:0000256" key="2">
    <source>
        <dbReference type="ARBA" id="ARBA00023033"/>
    </source>
</evidence>
<comment type="similarity">
    <text evidence="3">Belongs to the 3-hydroxybenzoate 6-hydroxylase family.</text>
</comment>
<dbReference type="InterPro" id="IPR002938">
    <property type="entry name" value="FAD-bd"/>
</dbReference>
<keyword evidence="1" id="KW-0560">Oxidoreductase</keyword>
<dbReference type="Pfam" id="PF01494">
    <property type="entry name" value="FAD_binding_3"/>
    <property type="match status" value="1"/>
</dbReference>
<dbReference type="SUPFAM" id="SSF51905">
    <property type="entry name" value="FAD/NAD(P)-binding domain"/>
    <property type="match status" value="1"/>
</dbReference>
<dbReference type="Gene3D" id="3.50.50.60">
    <property type="entry name" value="FAD/NAD(P)-binding domain"/>
    <property type="match status" value="1"/>
</dbReference>
<keyword evidence="2" id="KW-0503">Monooxygenase</keyword>
<gene>
    <name evidence="5" type="ORF">TIFTF001_004093</name>
</gene>
<accession>A0AA88CVF4</accession>
<dbReference type="EMBL" id="BTGU01000004">
    <property type="protein sequence ID" value="GMN33325.1"/>
    <property type="molecule type" value="Genomic_DNA"/>
</dbReference>
<dbReference type="PANTHER" id="PTHR45934">
    <property type="entry name" value="FAD/NAD(P)-BINDING OXIDOREDUCTASE FAMILY PROTEIN"/>
    <property type="match status" value="1"/>
</dbReference>